<keyword evidence="2" id="KW-1185">Reference proteome</keyword>
<gene>
    <name evidence="1" type="ORF">Pyn_01312</name>
</gene>
<name>A0A314ZJF6_PRUYE</name>
<evidence type="ECO:0000313" key="1">
    <source>
        <dbReference type="EMBL" id="PQQ02136.1"/>
    </source>
</evidence>
<dbReference type="Proteomes" id="UP000250321">
    <property type="component" value="Unassembled WGS sequence"/>
</dbReference>
<dbReference type="EMBL" id="PJQY01001498">
    <property type="protein sequence ID" value="PQQ02136.1"/>
    <property type="molecule type" value="Genomic_DNA"/>
</dbReference>
<comment type="caution">
    <text evidence="1">The sequence shown here is derived from an EMBL/GenBank/DDBJ whole genome shotgun (WGS) entry which is preliminary data.</text>
</comment>
<accession>A0A314ZJF6</accession>
<reference evidence="1 2" key="1">
    <citation type="submission" date="2018-02" db="EMBL/GenBank/DDBJ databases">
        <title>Draft genome of wild Prunus yedoensis var. nudiflora.</title>
        <authorList>
            <person name="Baek S."/>
            <person name="Kim J.-H."/>
            <person name="Choi K."/>
            <person name="Kim G.-B."/>
            <person name="Cho A."/>
            <person name="Jang H."/>
            <person name="Shin C.-H."/>
            <person name="Yu H.-J."/>
            <person name="Mun J.-H."/>
        </authorList>
    </citation>
    <scope>NUCLEOTIDE SEQUENCE [LARGE SCALE GENOMIC DNA]</scope>
    <source>
        <strain evidence="2">cv. Jeju island</strain>
        <tissue evidence="1">Leaf</tissue>
    </source>
</reference>
<protein>
    <submittedName>
        <fullName evidence="1">Uncharacterized protein</fullName>
    </submittedName>
</protein>
<evidence type="ECO:0000313" key="2">
    <source>
        <dbReference type="Proteomes" id="UP000250321"/>
    </source>
</evidence>
<organism evidence="1 2">
    <name type="scientific">Prunus yedoensis var. nudiflora</name>
    <dbReference type="NCBI Taxonomy" id="2094558"/>
    <lineage>
        <taxon>Eukaryota</taxon>
        <taxon>Viridiplantae</taxon>
        <taxon>Streptophyta</taxon>
        <taxon>Embryophyta</taxon>
        <taxon>Tracheophyta</taxon>
        <taxon>Spermatophyta</taxon>
        <taxon>Magnoliopsida</taxon>
        <taxon>eudicotyledons</taxon>
        <taxon>Gunneridae</taxon>
        <taxon>Pentapetalae</taxon>
        <taxon>rosids</taxon>
        <taxon>fabids</taxon>
        <taxon>Rosales</taxon>
        <taxon>Rosaceae</taxon>
        <taxon>Amygdaloideae</taxon>
        <taxon>Amygdaleae</taxon>
        <taxon>Prunus</taxon>
    </lineage>
</organism>
<sequence length="63" mass="6904">MRFTRVKGEREEESGVVIGGRRVRWWGWAGCYGDGVTGKGRGGKMEVKVGELMGGEVREDGVC</sequence>
<proteinExistence type="predicted"/>
<dbReference type="AlphaFoldDB" id="A0A314ZJF6"/>